<dbReference type="PANTHER" id="PTHR30204">
    <property type="entry name" value="REDOX-CYCLING DRUG-SENSING TRANSCRIPTIONAL ACTIVATOR SOXR"/>
    <property type="match status" value="1"/>
</dbReference>
<reference evidence="3" key="1">
    <citation type="submission" date="2020-11" db="EMBL/GenBank/DDBJ databases">
        <title>Isolation and identification of active actinomycetes.</title>
        <authorList>
            <person name="Yu B."/>
        </authorList>
    </citation>
    <scope>NUCLEOTIDE SEQUENCE</scope>
    <source>
        <strain evidence="3">NEAU-YB345</strain>
    </source>
</reference>
<dbReference type="Pfam" id="PF13411">
    <property type="entry name" value="MerR_1"/>
    <property type="match status" value="1"/>
</dbReference>
<dbReference type="PANTHER" id="PTHR30204:SF98">
    <property type="entry name" value="HTH-TYPE TRANSCRIPTIONAL REGULATOR ADHR"/>
    <property type="match status" value="1"/>
</dbReference>
<dbReference type="PRINTS" id="PR00040">
    <property type="entry name" value="HTHMERR"/>
</dbReference>
<proteinExistence type="predicted"/>
<evidence type="ECO:0000313" key="4">
    <source>
        <dbReference type="Proteomes" id="UP000657385"/>
    </source>
</evidence>
<dbReference type="InterPro" id="IPR009061">
    <property type="entry name" value="DNA-bd_dom_put_sf"/>
</dbReference>
<keyword evidence="1" id="KW-0238">DNA-binding</keyword>
<organism evidence="3 4">
    <name type="scientific">Streptacidiphilus fuscans</name>
    <dbReference type="NCBI Taxonomy" id="2789292"/>
    <lineage>
        <taxon>Bacteria</taxon>
        <taxon>Bacillati</taxon>
        <taxon>Actinomycetota</taxon>
        <taxon>Actinomycetes</taxon>
        <taxon>Kitasatosporales</taxon>
        <taxon>Streptomycetaceae</taxon>
        <taxon>Streptacidiphilus</taxon>
    </lineage>
</organism>
<protein>
    <submittedName>
        <fullName evidence="3">MerR family transcriptional regulator</fullName>
    </submittedName>
</protein>
<evidence type="ECO:0000256" key="1">
    <source>
        <dbReference type="ARBA" id="ARBA00023125"/>
    </source>
</evidence>
<dbReference type="PROSITE" id="PS50937">
    <property type="entry name" value="HTH_MERR_2"/>
    <property type="match status" value="1"/>
</dbReference>
<sequence>MQLSELSERSGVSAASVKYYLREGLLPAGTPVSARKAEYDDDHLRRLRLIRAMLSVGGMSVSQARDVLAVAEDPAFGRHERLGIAQYLLPPQVTPPDPAPDAAAHAAWTALRAEILALLRDELGWQITEFAPALDTLTRALTTLRDLGYRADVAFLQRYGEALRPIAEAEYQVIEEIPQVEEAIEATIAYTVLYEPVVLALRRLAHEDVSARLHPGTPNPGTPD</sequence>
<evidence type="ECO:0000313" key="3">
    <source>
        <dbReference type="EMBL" id="MBF9073288.1"/>
    </source>
</evidence>
<accession>A0A931BAV6</accession>
<dbReference type="InterPro" id="IPR000551">
    <property type="entry name" value="MerR-type_HTH_dom"/>
</dbReference>
<keyword evidence="4" id="KW-1185">Reference proteome</keyword>
<feature type="domain" description="HTH merR-type" evidence="2">
    <location>
        <begin position="1"/>
        <end position="70"/>
    </location>
</feature>
<dbReference type="GO" id="GO:0003700">
    <property type="term" value="F:DNA-binding transcription factor activity"/>
    <property type="evidence" value="ECO:0007669"/>
    <property type="project" value="InterPro"/>
</dbReference>
<gene>
    <name evidence="3" type="ORF">I2501_35275</name>
</gene>
<dbReference type="Gene3D" id="1.10.1660.10">
    <property type="match status" value="1"/>
</dbReference>
<evidence type="ECO:0000259" key="2">
    <source>
        <dbReference type="PROSITE" id="PS50937"/>
    </source>
</evidence>
<dbReference type="SUPFAM" id="SSF46955">
    <property type="entry name" value="Putative DNA-binding domain"/>
    <property type="match status" value="1"/>
</dbReference>
<dbReference type="InterPro" id="IPR047057">
    <property type="entry name" value="MerR_fam"/>
</dbReference>
<dbReference type="EMBL" id="JADPRT010000021">
    <property type="protein sequence ID" value="MBF9073288.1"/>
    <property type="molecule type" value="Genomic_DNA"/>
</dbReference>
<dbReference type="GO" id="GO:0003677">
    <property type="term" value="F:DNA binding"/>
    <property type="evidence" value="ECO:0007669"/>
    <property type="project" value="UniProtKB-KW"/>
</dbReference>
<dbReference type="AlphaFoldDB" id="A0A931BAV6"/>
<dbReference type="RefSeq" id="WP_196198267.1">
    <property type="nucleotide sequence ID" value="NZ_JADPRT010000021.1"/>
</dbReference>
<dbReference type="Proteomes" id="UP000657385">
    <property type="component" value="Unassembled WGS sequence"/>
</dbReference>
<dbReference type="SMART" id="SM00422">
    <property type="entry name" value="HTH_MERR"/>
    <property type="match status" value="1"/>
</dbReference>
<name>A0A931BAV6_9ACTN</name>
<comment type="caution">
    <text evidence="3">The sequence shown here is derived from an EMBL/GenBank/DDBJ whole genome shotgun (WGS) entry which is preliminary data.</text>
</comment>